<feature type="transmembrane region" description="Helical" evidence="5">
    <location>
        <begin position="17"/>
        <end position="38"/>
    </location>
</feature>
<dbReference type="InterPro" id="IPR013525">
    <property type="entry name" value="ABC2_TM"/>
</dbReference>
<evidence type="ECO:0000256" key="2">
    <source>
        <dbReference type="ARBA" id="ARBA00022692"/>
    </source>
</evidence>
<evidence type="ECO:0000313" key="8">
    <source>
        <dbReference type="Proteomes" id="UP000182015"/>
    </source>
</evidence>
<evidence type="ECO:0000256" key="4">
    <source>
        <dbReference type="ARBA" id="ARBA00023136"/>
    </source>
</evidence>
<feature type="transmembrane region" description="Helical" evidence="5">
    <location>
        <begin position="104"/>
        <end position="129"/>
    </location>
</feature>
<dbReference type="GO" id="GO:0140359">
    <property type="term" value="F:ABC-type transporter activity"/>
    <property type="evidence" value="ECO:0007669"/>
    <property type="project" value="InterPro"/>
</dbReference>
<dbReference type="EMBL" id="LZDD01000002">
    <property type="protein sequence ID" value="OJF71772.1"/>
    <property type="molecule type" value="Genomic_DNA"/>
</dbReference>
<evidence type="ECO:0000256" key="5">
    <source>
        <dbReference type="SAM" id="Phobius"/>
    </source>
</evidence>
<dbReference type="AlphaFoldDB" id="A0A1L8MLY9"/>
<dbReference type="Pfam" id="PF01061">
    <property type="entry name" value="ABC2_membrane"/>
    <property type="match status" value="1"/>
</dbReference>
<evidence type="ECO:0000256" key="1">
    <source>
        <dbReference type="ARBA" id="ARBA00004141"/>
    </source>
</evidence>
<proteinExistence type="predicted"/>
<feature type="transmembrane region" description="Helical" evidence="5">
    <location>
        <begin position="58"/>
        <end position="77"/>
    </location>
</feature>
<dbReference type="STRING" id="1856638.A9Q68_07220"/>
<dbReference type="InterPro" id="IPR051784">
    <property type="entry name" value="Nod_factor_ABC_transporter"/>
</dbReference>
<keyword evidence="2 5" id="KW-0812">Transmembrane</keyword>
<evidence type="ECO:0000313" key="7">
    <source>
        <dbReference type="EMBL" id="OJF71772.1"/>
    </source>
</evidence>
<organism evidence="7 8">
    <name type="scientific">Streptococcus bovimastitidis</name>
    <dbReference type="NCBI Taxonomy" id="1856638"/>
    <lineage>
        <taxon>Bacteria</taxon>
        <taxon>Bacillati</taxon>
        <taxon>Bacillota</taxon>
        <taxon>Bacilli</taxon>
        <taxon>Lactobacillales</taxon>
        <taxon>Streptococcaceae</taxon>
        <taxon>Streptococcus</taxon>
    </lineage>
</organism>
<dbReference type="RefSeq" id="WP_071794022.1">
    <property type="nucleotide sequence ID" value="NZ_LZDD01000002.1"/>
</dbReference>
<sequence length="281" mass="31141">MIATIERHLKLYFNQKAGVFFSLLGALIAFILYLVFLQHNLEISWKESLPHPTKYLDLWVMGGVLAVTAITTSWAALSRIVTDKEESIWDDFLLTDVSPVSLNLGYFLSGTIISFIMQLVVLSIMALYFQIQDQVIFDTSLLPQLALVAFLGALQSSLFATIVLQFIGTKEVESRVSTIIGTASGFLVGVYMPIGVLPDAAQTLVKLTPGAYIASLYRQILLKSSLADLGKGQAYFKEFMGIGIKLKTLSNLNQDYQLVLLTIGILLVIMVLVVFFKSRQK</sequence>
<feature type="transmembrane region" description="Helical" evidence="5">
    <location>
        <begin position="256"/>
        <end position="276"/>
    </location>
</feature>
<dbReference type="GO" id="GO:0016020">
    <property type="term" value="C:membrane"/>
    <property type="evidence" value="ECO:0007669"/>
    <property type="project" value="UniProtKB-SubCell"/>
</dbReference>
<feature type="domain" description="ABC-2 type transporter transmembrane" evidence="6">
    <location>
        <begin position="5"/>
        <end position="221"/>
    </location>
</feature>
<protein>
    <submittedName>
        <fullName evidence="7">Multidrug ABC transporter permease</fullName>
    </submittedName>
</protein>
<dbReference type="Proteomes" id="UP000182015">
    <property type="component" value="Unassembled WGS sequence"/>
</dbReference>
<dbReference type="PANTHER" id="PTHR43229:SF2">
    <property type="entry name" value="NODULATION PROTEIN J"/>
    <property type="match status" value="1"/>
</dbReference>
<feature type="transmembrane region" description="Helical" evidence="5">
    <location>
        <begin position="141"/>
        <end position="164"/>
    </location>
</feature>
<feature type="transmembrane region" description="Helical" evidence="5">
    <location>
        <begin position="176"/>
        <end position="194"/>
    </location>
</feature>
<reference evidence="8" key="1">
    <citation type="submission" date="2016-06" db="EMBL/GenBank/DDBJ databases">
        <authorList>
            <person name="de Vries S.P.W."/>
            <person name="Hadjirin N.F."/>
            <person name="Lay E.M."/>
            <person name="Zadoks R.N."/>
            <person name="Peacock S.J."/>
            <person name="Parkhill J."/>
            <person name="Grant A.J."/>
            <person name="Mcdougall S."/>
            <person name="Holmes M.A."/>
        </authorList>
    </citation>
    <scope>NUCLEOTIDE SEQUENCE [LARGE SCALE GENOMIC DNA]</scope>
    <source>
        <strain evidence="8">NZ1587</strain>
    </source>
</reference>
<keyword evidence="8" id="KW-1185">Reference proteome</keyword>
<dbReference type="PANTHER" id="PTHR43229">
    <property type="entry name" value="NODULATION PROTEIN J"/>
    <property type="match status" value="1"/>
</dbReference>
<dbReference type="OrthoDB" id="162334at2"/>
<comment type="caution">
    <text evidence="7">The sequence shown here is derived from an EMBL/GenBank/DDBJ whole genome shotgun (WGS) entry which is preliminary data.</text>
</comment>
<evidence type="ECO:0000259" key="6">
    <source>
        <dbReference type="Pfam" id="PF01061"/>
    </source>
</evidence>
<gene>
    <name evidence="7" type="ORF">A9Q68_07220</name>
</gene>
<evidence type="ECO:0000256" key="3">
    <source>
        <dbReference type="ARBA" id="ARBA00022989"/>
    </source>
</evidence>
<accession>A0A1L8MLY9</accession>
<keyword evidence="3 5" id="KW-1133">Transmembrane helix</keyword>
<name>A0A1L8MLY9_9STRE</name>
<comment type="subcellular location">
    <subcellularLocation>
        <location evidence="1">Membrane</location>
        <topology evidence="1">Multi-pass membrane protein</topology>
    </subcellularLocation>
</comment>
<keyword evidence="4 5" id="KW-0472">Membrane</keyword>